<dbReference type="Pfam" id="PF12811">
    <property type="entry name" value="BaxI_1"/>
    <property type="match status" value="1"/>
</dbReference>
<feature type="transmembrane region" description="Helical" evidence="1">
    <location>
        <begin position="70"/>
        <end position="90"/>
    </location>
</feature>
<organism evidence="2 3">
    <name type="scientific">SAR86 cluster bacterium</name>
    <dbReference type="NCBI Taxonomy" id="2030880"/>
    <lineage>
        <taxon>Bacteria</taxon>
        <taxon>Pseudomonadati</taxon>
        <taxon>Pseudomonadota</taxon>
        <taxon>Gammaproteobacteria</taxon>
        <taxon>SAR86 cluster</taxon>
    </lineage>
</organism>
<gene>
    <name evidence="2" type="ORF">DBW97_03615</name>
</gene>
<dbReference type="Proteomes" id="UP000252147">
    <property type="component" value="Unassembled WGS sequence"/>
</dbReference>
<sequence length="255" mass="28009">MNSKQALQTFGRSGNPMFSSKTFTETVIEGQIEQMTLQGTVNKVGISLLLVLLTASYTWSQYFSYGPSAITGYVWGGMIVGFIFAMITIFKKTWAGITAPAYAIAKGFALGGISAMYEAQFGGITIQAVTLTFGTLFSLLFAYKTGIIKPDENFRLMLFAATFGIFITYLVNIIMGFFGASIGFIHSNGTFGILFSLAVVAIAALNLVLDFDYIEQGAEQGAPKYLEWYGAFSLMVTLIWLYLEILRLLSKIRSR</sequence>
<feature type="transmembrane region" description="Helical" evidence="1">
    <location>
        <begin position="225"/>
        <end position="243"/>
    </location>
</feature>
<dbReference type="PANTHER" id="PTHR41282:SF1">
    <property type="entry name" value="CONSERVED TRANSMEMBRANE PROTEIN-RELATED"/>
    <property type="match status" value="1"/>
</dbReference>
<dbReference type="EMBL" id="QOPD01000005">
    <property type="protein sequence ID" value="RCL38129.1"/>
    <property type="molecule type" value="Genomic_DNA"/>
</dbReference>
<name>A0A368BLD2_9GAMM</name>
<feature type="transmembrane region" description="Helical" evidence="1">
    <location>
        <begin position="123"/>
        <end position="143"/>
    </location>
</feature>
<comment type="caution">
    <text evidence="2">The sequence shown here is derived from an EMBL/GenBank/DDBJ whole genome shotgun (WGS) entry which is preliminary data.</text>
</comment>
<evidence type="ECO:0000313" key="3">
    <source>
        <dbReference type="Proteomes" id="UP000252147"/>
    </source>
</evidence>
<evidence type="ECO:0008006" key="4">
    <source>
        <dbReference type="Google" id="ProtNLM"/>
    </source>
</evidence>
<dbReference type="PIRSF" id="PIRSF009160">
    <property type="entry name" value="UCP009160"/>
    <property type="match status" value="1"/>
</dbReference>
<reference evidence="2 3" key="1">
    <citation type="journal article" date="2018" name="Microbiome">
        <title>Fine metagenomic profile of the Mediterranean stratified and mixed water columns revealed by assembly and recruitment.</title>
        <authorList>
            <person name="Haro-Moreno J.M."/>
            <person name="Lopez-Perez M."/>
            <person name="De La Torre J.R."/>
            <person name="Picazo A."/>
            <person name="Camacho A."/>
            <person name="Rodriguez-Valera F."/>
        </authorList>
    </citation>
    <scope>NUCLEOTIDE SEQUENCE [LARGE SCALE GENOMIC DNA]</scope>
    <source>
        <strain evidence="2">MED-G83</strain>
    </source>
</reference>
<dbReference type="PANTHER" id="PTHR41282">
    <property type="entry name" value="CONSERVED TRANSMEMBRANE PROTEIN-RELATED"/>
    <property type="match status" value="1"/>
</dbReference>
<keyword evidence="1" id="KW-1133">Transmembrane helix</keyword>
<evidence type="ECO:0000256" key="1">
    <source>
        <dbReference type="SAM" id="Phobius"/>
    </source>
</evidence>
<protein>
    <recommendedName>
        <fullName evidence="4">Bax inhibitor-1/YccA family protein</fullName>
    </recommendedName>
</protein>
<dbReference type="AlphaFoldDB" id="A0A368BLD2"/>
<keyword evidence="1" id="KW-0472">Membrane</keyword>
<feature type="transmembrane region" description="Helical" evidence="1">
    <location>
        <begin position="191"/>
        <end position="213"/>
    </location>
</feature>
<keyword evidence="1" id="KW-0812">Transmembrane</keyword>
<proteinExistence type="predicted"/>
<dbReference type="InterPro" id="IPR010539">
    <property type="entry name" value="BaxI_1-like"/>
</dbReference>
<feature type="transmembrane region" description="Helical" evidence="1">
    <location>
        <begin position="44"/>
        <end position="64"/>
    </location>
</feature>
<accession>A0A368BLD2</accession>
<evidence type="ECO:0000313" key="2">
    <source>
        <dbReference type="EMBL" id="RCL38129.1"/>
    </source>
</evidence>
<feature type="transmembrane region" description="Helical" evidence="1">
    <location>
        <begin position="155"/>
        <end position="185"/>
    </location>
</feature>